<dbReference type="PRINTS" id="PR00032">
    <property type="entry name" value="HTHARAC"/>
</dbReference>
<keyword evidence="1" id="KW-0805">Transcription regulation</keyword>
<dbReference type="OrthoDB" id="2585681at2"/>
<comment type="caution">
    <text evidence="5">The sequence shown here is derived from an EMBL/GenBank/DDBJ whole genome shotgun (WGS) entry which is preliminary data.</text>
</comment>
<evidence type="ECO:0000259" key="4">
    <source>
        <dbReference type="PROSITE" id="PS01124"/>
    </source>
</evidence>
<dbReference type="GO" id="GO:0043565">
    <property type="term" value="F:sequence-specific DNA binding"/>
    <property type="evidence" value="ECO:0007669"/>
    <property type="project" value="InterPro"/>
</dbReference>
<dbReference type="PANTHER" id="PTHR43280:SF32">
    <property type="entry name" value="TRANSCRIPTIONAL REGULATORY PROTEIN"/>
    <property type="match status" value="1"/>
</dbReference>
<dbReference type="SMART" id="SM00342">
    <property type="entry name" value="HTH_ARAC"/>
    <property type="match status" value="1"/>
</dbReference>
<evidence type="ECO:0000256" key="1">
    <source>
        <dbReference type="ARBA" id="ARBA00023015"/>
    </source>
</evidence>
<dbReference type="InterPro" id="IPR020449">
    <property type="entry name" value="Tscrpt_reg_AraC-type_HTH"/>
</dbReference>
<evidence type="ECO:0000313" key="6">
    <source>
        <dbReference type="Proteomes" id="UP000253410"/>
    </source>
</evidence>
<dbReference type="Pfam" id="PF12833">
    <property type="entry name" value="HTH_18"/>
    <property type="match status" value="1"/>
</dbReference>
<sequence>MSMKFSEIAVLSPNMLGAGNDVFWIGSLEGILEKYPLLERPHRQSFFILLCIENAQGNAVIDGVTIRMDRPKIIFVKPGSVFSIDVNRTASGTVIFFTEDFFSLRYNNNALFQFSFMNEGNSNYVRLGESRASEWKLLCGHILEEFNRRQKNTDSVLRSFLNILLCKLDRQFNPVVTNEKRNNKEEKIRQFQLLLDAHFIAHKMPSFYAEQLNITTNYLNKICKKYKGLSGGELIRRRITIEAQRLLHYSTRSVAEIAKEMEFESVSYFITFFKKNTGMTPENFRKNHP</sequence>
<dbReference type="AlphaFoldDB" id="A0A365Y122"/>
<dbReference type="GO" id="GO:0003700">
    <property type="term" value="F:DNA-binding transcription factor activity"/>
    <property type="evidence" value="ECO:0007669"/>
    <property type="project" value="InterPro"/>
</dbReference>
<accession>A0A365Y122</accession>
<evidence type="ECO:0000256" key="2">
    <source>
        <dbReference type="ARBA" id="ARBA00023125"/>
    </source>
</evidence>
<keyword evidence="3" id="KW-0804">Transcription</keyword>
<proteinExistence type="predicted"/>
<dbReference type="Gene3D" id="1.10.10.60">
    <property type="entry name" value="Homeodomain-like"/>
    <property type="match status" value="1"/>
</dbReference>
<keyword evidence="2" id="KW-0238">DNA-binding</keyword>
<dbReference type="RefSeq" id="WP_113614599.1">
    <property type="nucleotide sequence ID" value="NZ_QFFJ01000001.1"/>
</dbReference>
<keyword evidence="6" id="KW-1185">Reference proteome</keyword>
<dbReference type="Proteomes" id="UP000253410">
    <property type="component" value="Unassembled WGS sequence"/>
</dbReference>
<evidence type="ECO:0000256" key="3">
    <source>
        <dbReference type="ARBA" id="ARBA00023163"/>
    </source>
</evidence>
<gene>
    <name evidence="5" type="ORF">DF182_05210</name>
</gene>
<name>A0A365Y122_9BACT</name>
<dbReference type="PANTHER" id="PTHR43280">
    <property type="entry name" value="ARAC-FAMILY TRANSCRIPTIONAL REGULATOR"/>
    <property type="match status" value="1"/>
</dbReference>
<organism evidence="5 6">
    <name type="scientific">Chitinophaga flava</name>
    <dbReference type="NCBI Taxonomy" id="2259036"/>
    <lineage>
        <taxon>Bacteria</taxon>
        <taxon>Pseudomonadati</taxon>
        <taxon>Bacteroidota</taxon>
        <taxon>Chitinophagia</taxon>
        <taxon>Chitinophagales</taxon>
        <taxon>Chitinophagaceae</taxon>
        <taxon>Chitinophaga</taxon>
    </lineage>
</organism>
<reference evidence="5 6" key="1">
    <citation type="submission" date="2018-05" db="EMBL/GenBank/DDBJ databases">
        <title>Chitinophaga sp. K3CV102501T nov., isolated from isolated from a monsoon evergreen broad-leaved forest soil.</title>
        <authorList>
            <person name="Lv Y."/>
        </authorList>
    </citation>
    <scope>NUCLEOTIDE SEQUENCE [LARGE SCALE GENOMIC DNA]</scope>
    <source>
        <strain evidence="5 6">GDMCC 1.1325</strain>
    </source>
</reference>
<protein>
    <submittedName>
        <fullName evidence="5">AraC family transcriptional regulator</fullName>
    </submittedName>
</protein>
<dbReference type="SUPFAM" id="SSF46689">
    <property type="entry name" value="Homeodomain-like"/>
    <property type="match status" value="1"/>
</dbReference>
<dbReference type="InterPro" id="IPR018060">
    <property type="entry name" value="HTH_AraC"/>
</dbReference>
<dbReference type="EMBL" id="QFFJ01000001">
    <property type="protein sequence ID" value="RBL91998.1"/>
    <property type="molecule type" value="Genomic_DNA"/>
</dbReference>
<evidence type="ECO:0000313" key="5">
    <source>
        <dbReference type="EMBL" id="RBL91998.1"/>
    </source>
</evidence>
<feature type="domain" description="HTH araC/xylS-type" evidence="4">
    <location>
        <begin position="209"/>
        <end position="287"/>
    </location>
</feature>
<dbReference type="InterPro" id="IPR009057">
    <property type="entry name" value="Homeodomain-like_sf"/>
</dbReference>
<dbReference type="PROSITE" id="PS01124">
    <property type="entry name" value="HTH_ARAC_FAMILY_2"/>
    <property type="match status" value="1"/>
</dbReference>